<protein>
    <submittedName>
        <fullName evidence="1">Uncharacterized protein</fullName>
    </submittedName>
</protein>
<gene>
    <name evidence="1" type="ORF">LTR05_004162</name>
</gene>
<comment type="caution">
    <text evidence="1">The sequence shown here is derived from an EMBL/GenBank/DDBJ whole genome shotgun (WGS) entry which is preliminary data.</text>
</comment>
<evidence type="ECO:0000313" key="2">
    <source>
        <dbReference type="Proteomes" id="UP001309876"/>
    </source>
</evidence>
<dbReference type="EMBL" id="JAVRRJ010000003">
    <property type="protein sequence ID" value="KAK5086991.1"/>
    <property type="molecule type" value="Genomic_DNA"/>
</dbReference>
<reference evidence="1 2" key="1">
    <citation type="submission" date="2023-08" db="EMBL/GenBank/DDBJ databases">
        <title>Black Yeasts Isolated from many extreme environments.</title>
        <authorList>
            <person name="Coleine C."/>
            <person name="Stajich J.E."/>
            <person name="Selbmann L."/>
        </authorList>
    </citation>
    <scope>NUCLEOTIDE SEQUENCE [LARGE SCALE GENOMIC DNA]</scope>
    <source>
        <strain evidence="1 2">CCFEE 5910</strain>
    </source>
</reference>
<proteinExistence type="predicted"/>
<sequence>MGDSKSRIANSLRQKACKAQKGESFSLLNLPLELQYLIYRKYYEDVVIKLCACSGKLDFHGSRILPLELTCWEIHIQARKIREECFNRHLVILDGTFLNLNRLDEFTEPQFTWLRRHIRSLELVDQETMHVPDLLWLVIVKACPNLQEVYLTLLRSVCPDHSFVPDFQLADDDGSYVEVVFRDDLDAVVHHALRFFELRKLARALREAGGHGLKVEALVSLRVASCDEVERYLFTLDVMTDVTPDGCRITERFSSALDTHSYWCEGMDSASVRTIQEIEDDKNRREKRETTLALPRHIQENFDRWFDERERPRTIRDDETHDGNIETCQ</sequence>
<keyword evidence="2" id="KW-1185">Reference proteome</keyword>
<evidence type="ECO:0000313" key="1">
    <source>
        <dbReference type="EMBL" id="KAK5086991.1"/>
    </source>
</evidence>
<dbReference type="AlphaFoldDB" id="A0AAN7T1A8"/>
<dbReference type="Proteomes" id="UP001309876">
    <property type="component" value="Unassembled WGS sequence"/>
</dbReference>
<name>A0AAN7T1A8_9EURO</name>
<accession>A0AAN7T1A8</accession>
<organism evidence="1 2">
    <name type="scientific">Lithohypha guttulata</name>
    <dbReference type="NCBI Taxonomy" id="1690604"/>
    <lineage>
        <taxon>Eukaryota</taxon>
        <taxon>Fungi</taxon>
        <taxon>Dikarya</taxon>
        <taxon>Ascomycota</taxon>
        <taxon>Pezizomycotina</taxon>
        <taxon>Eurotiomycetes</taxon>
        <taxon>Chaetothyriomycetidae</taxon>
        <taxon>Chaetothyriales</taxon>
        <taxon>Trichomeriaceae</taxon>
        <taxon>Lithohypha</taxon>
    </lineage>
</organism>